<accession>A0AAN6SC22</accession>
<keyword evidence="2" id="KW-1185">Reference proteome</keyword>
<evidence type="ECO:0000313" key="1">
    <source>
        <dbReference type="EMBL" id="KAK3948109.1"/>
    </source>
</evidence>
<evidence type="ECO:0000313" key="2">
    <source>
        <dbReference type="Proteomes" id="UP001303222"/>
    </source>
</evidence>
<comment type="caution">
    <text evidence="1">The sequence shown here is derived from an EMBL/GenBank/DDBJ whole genome shotgun (WGS) entry which is preliminary data.</text>
</comment>
<gene>
    <name evidence="1" type="ORF">QBC32DRAFT_352391</name>
</gene>
<protein>
    <submittedName>
        <fullName evidence="1">Uncharacterized protein</fullName>
    </submittedName>
</protein>
<dbReference type="Proteomes" id="UP001303222">
    <property type="component" value="Unassembled WGS sequence"/>
</dbReference>
<name>A0AAN6SC22_9PEZI</name>
<dbReference type="AlphaFoldDB" id="A0AAN6SC22"/>
<organism evidence="1 2">
    <name type="scientific">Pseudoneurospora amorphoporcata</name>
    <dbReference type="NCBI Taxonomy" id="241081"/>
    <lineage>
        <taxon>Eukaryota</taxon>
        <taxon>Fungi</taxon>
        <taxon>Dikarya</taxon>
        <taxon>Ascomycota</taxon>
        <taxon>Pezizomycotina</taxon>
        <taxon>Sordariomycetes</taxon>
        <taxon>Sordariomycetidae</taxon>
        <taxon>Sordariales</taxon>
        <taxon>Sordariaceae</taxon>
        <taxon>Pseudoneurospora</taxon>
    </lineage>
</organism>
<dbReference type="EMBL" id="MU859284">
    <property type="protein sequence ID" value="KAK3948109.1"/>
    <property type="molecule type" value="Genomic_DNA"/>
</dbReference>
<reference evidence="1" key="2">
    <citation type="submission" date="2023-06" db="EMBL/GenBank/DDBJ databases">
        <authorList>
            <consortium name="Lawrence Berkeley National Laboratory"/>
            <person name="Mondo S.J."/>
            <person name="Hensen N."/>
            <person name="Bonometti L."/>
            <person name="Westerberg I."/>
            <person name="Brannstrom I.O."/>
            <person name="Guillou S."/>
            <person name="Cros-Aarteil S."/>
            <person name="Calhoun S."/>
            <person name="Haridas S."/>
            <person name="Kuo A."/>
            <person name="Pangilinan J."/>
            <person name="Riley R."/>
            <person name="Labutti K."/>
            <person name="Andreopoulos B."/>
            <person name="Lipzen A."/>
            <person name="Chen C."/>
            <person name="Yanf M."/>
            <person name="Daum C."/>
            <person name="Ng V."/>
            <person name="Clum A."/>
            <person name="Steindorff A."/>
            <person name="Ohm R."/>
            <person name="Martin F."/>
            <person name="Silar P."/>
            <person name="Natvig D."/>
            <person name="Lalanne C."/>
            <person name="Gautier V."/>
            <person name="Ament-Velasquez S.L."/>
            <person name="Kruys A."/>
            <person name="Hutchinson M.I."/>
            <person name="Powell A.J."/>
            <person name="Barry K."/>
            <person name="Miller A.N."/>
            <person name="Grigoriev I.V."/>
            <person name="Debuchy R."/>
            <person name="Gladieux P."/>
            <person name="Thoren M.H."/>
            <person name="Johannesson H."/>
        </authorList>
    </citation>
    <scope>NUCLEOTIDE SEQUENCE</scope>
    <source>
        <strain evidence="1">CBS 626.80</strain>
    </source>
</reference>
<sequence length="250" mass="29529">MTFEAIPPILAAPLEIRHAIYRYVWTIQSKAYFDIGRGTYTRDRENVLGLQIKRLVKLVSICQQMRYEVLSEYFHRTQIYLDTRIDVSFYSPPPYVQSSLVITSSALFTSYTQNVMLRLYRYGRVPDKTEILDWLLQLKQLKTLDLVVLDWRMYLGEGIQDHDIAAVVNEYFGPSQMHRFTALRNLERIRVIFCSCWERSTKIADGTPEFQRLKRILSESVREDLRQVWYTPVRVVPLELSPASLKIHER</sequence>
<reference evidence="1" key="1">
    <citation type="journal article" date="2023" name="Mol. Phylogenet. Evol.">
        <title>Genome-scale phylogeny and comparative genomics of the fungal order Sordariales.</title>
        <authorList>
            <person name="Hensen N."/>
            <person name="Bonometti L."/>
            <person name="Westerberg I."/>
            <person name="Brannstrom I.O."/>
            <person name="Guillou S."/>
            <person name="Cros-Aarteil S."/>
            <person name="Calhoun S."/>
            <person name="Haridas S."/>
            <person name="Kuo A."/>
            <person name="Mondo S."/>
            <person name="Pangilinan J."/>
            <person name="Riley R."/>
            <person name="LaButti K."/>
            <person name="Andreopoulos B."/>
            <person name="Lipzen A."/>
            <person name="Chen C."/>
            <person name="Yan M."/>
            <person name="Daum C."/>
            <person name="Ng V."/>
            <person name="Clum A."/>
            <person name="Steindorff A."/>
            <person name="Ohm R.A."/>
            <person name="Martin F."/>
            <person name="Silar P."/>
            <person name="Natvig D.O."/>
            <person name="Lalanne C."/>
            <person name="Gautier V."/>
            <person name="Ament-Velasquez S.L."/>
            <person name="Kruys A."/>
            <person name="Hutchinson M.I."/>
            <person name="Powell A.J."/>
            <person name="Barry K."/>
            <person name="Miller A.N."/>
            <person name="Grigoriev I.V."/>
            <person name="Debuchy R."/>
            <person name="Gladieux P."/>
            <person name="Hiltunen Thoren M."/>
            <person name="Johannesson H."/>
        </authorList>
    </citation>
    <scope>NUCLEOTIDE SEQUENCE</scope>
    <source>
        <strain evidence="1">CBS 626.80</strain>
    </source>
</reference>
<proteinExistence type="predicted"/>